<reference evidence="1" key="1">
    <citation type="submission" date="2021-01" db="EMBL/GenBank/DDBJ databases">
        <authorList>
            <consortium name="Genoscope - CEA"/>
            <person name="William W."/>
        </authorList>
    </citation>
    <scope>NUCLEOTIDE SEQUENCE</scope>
</reference>
<comment type="caution">
    <text evidence="1">The sequence shown here is derived from an EMBL/GenBank/DDBJ whole genome shotgun (WGS) entry which is preliminary data.</text>
</comment>
<dbReference type="AlphaFoldDB" id="A0A8S1RFH9"/>
<dbReference type="Proteomes" id="UP000692954">
    <property type="component" value="Unassembled WGS sequence"/>
</dbReference>
<dbReference type="EMBL" id="CAJJDN010000167">
    <property type="protein sequence ID" value="CAD8126477.1"/>
    <property type="molecule type" value="Genomic_DNA"/>
</dbReference>
<protein>
    <submittedName>
        <fullName evidence="1">Uncharacterized protein</fullName>
    </submittedName>
</protein>
<keyword evidence="2" id="KW-1185">Reference proteome</keyword>
<proteinExistence type="predicted"/>
<name>A0A8S1RFH9_9CILI</name>
<evidence type="ECO:0000313" key="1">
    <source>
        <dbReference type="EMBL" id="CAD8126477.1"/>
    </source>
</evidence>
<accession>A0A8S1RFH9</accession>
<evidence type="ECO:0000313" key="2">
    <source>
        <dbReference type="Proteomes" id="UP000692954"/>
    </source>
</evidence>
<sequence length="95" mass="11567">MNNQINYKYWITKTFIILRVAIILLQQSNSIFQRIIQIQYQIECHQYNVHRHIYLDQLDFTRSYKPTYPSLRKIAYCNLLLDNANTQSNKIHKTF</sequence>
<organism evidence="1 2">
    <name type="scientific">Paramecium sonneborni</name>
    <dbReference type="NCBI Taxonomy" id="65129"/>
    <lineage>
        <taxon>Eukaryota</taxon>
        <taxon>Sar</taxon>
        <taxon>Alveolata</taxon>
        <taxon>Ciliophora</taxon>
        <taxon>Intramacronucleata</taxon>
        <taxon>Oligohymenophorea</taxon>
        <taxon>Peniculida</taxon>
        <taxon>Parameciidae</taxon>
        <taxon>Paramecium</taxon>
    </lineage>
</organism>
<gene>
    <name evidence="1" type="ORF">PSON_ATCC_30995.1.T1670113</name>
</gene>